<dbReference type="Pfam" id="PF00166">
    <property type="entry name" value="Cpn10"/>
    <property type="match status" value="1"/>
</dbReference>
<gene>
    <name evidence="2" type="ORF">MM415A01965_0003</name>
    <name evidence="1" type="ORF">MM415B01623_0011</name>
</gene>
<dbReference type="InterPro" id="IPR020818">
    <property type="entry name" value="Chaperonin_GroES"/>
</dbReference>
<sequence>MQYNPINQNVVIKPIPIDKMRGSLYIPEEMDRDHIDLRQGEVVAVSPECDSWFIHNLTPGSIVLYEALFGVPVQEEPELLIMDQKRIKIKVVN</sequence>
<name>A0A6M3IJ95_9ZZZZ</name>
<accession>A0A6M3IJ95</accession>
<dbReference type="EMBL" id="MT141281">
    <property type="protein sequence ID" value="QJA57586.1"/>
    <property type="molecule type" value="Genomic_DNA"/>
</dbReference>
<dbReference type="InterPro" id="IPR037124">
    <property type="entry name" value="Chaperonin_GroES_sf"/>
</dbReference>
<reference evidence="1" key="1">
    <citation type="submission" date="2020-03" db="EMBL/GenBank/DDBJ databases">
        <title>The deep terrestrial virosphere.</title>
        <authorList>
            <person name="Holmfeldt K."/>
            <person name="Nilsson E."/>
            <person name="Simone D."/>
            <person name="Lopez-Fernandez M."/>
            <person name="Wu X."/>
            <person name="de Brujin I."/>
            <person name="Lundin D."/>
            <person name="Andersson A."/>
            <person name="Bertilsson S."/>
            <person name="Dopson M."/>
        </authorList>
    </citation>
    <scope>NUCLEOTIDE SEQUENCE</scope>
    <source>
        <strain evidence="2">MM415A01965</strain>
        <strain evidence="1">MM415B01623</strain>
    </source>
</reference>
<proteinExistence type="predicted"/>
<dbReference type="SMART" id="SM00883">
    <property type="entry name" value="Cpn10"/>
    <property type="match status" value="1"/>
</dbReference>
<protein>
    <submittedName>
        <fullName evidence="1">Putative chaperonin</fullName>
    </submittedName>
</protein>
<dbReference type="EMBL" id="MT142108">
    <property type="protein sequence ID" value="QJA74594.1"/>
    <property type="molecule type" value="Genomic_DNA"/>
</dbReference>
<dbReference type="Gene3D" id="2.30.33.40">
    <property type="entry name" value="GroES chaperonin"/>
    <property type="match status" value="1"/>
</dbReference>
<dbReference type="GO" id="GO:0044183">
    <property type="term" value="F:protein folding chaperone"/>
    <property type="evidence" value="ECO:0007669"/>
    <property type="project" value="InterPro"/>
</dbReference>
<organism evidence="1">
    <name type="scientific">viral metagenome</name>
    <dbReference type="NCBI Taxonomy" id="1070528"/>
    <lineage>
        <taxon>unclassified sequences</taxon>
        <taxon>metagenomes</taxon>
        <taxon>organismal metagenomes</taxon>
    </lineage>
</organism>
<dbReference type="AlphaFoldDB" id="A0A6M3IJ95"/>
<evidence type="ECO:0000313" key="2">
    <source>
        <dbReference type="EMBL" id="QJA74594.1"/>
    </source>
</evidence>
<evidence type="ECO:0000313" key="1">
    <source>
        <dbReference type="EMBL" id="QJA57586.1"/>
    </source>
</evidence>
<dbReference type="GO" id="GO:0005524">
    <property type="term" value="F:ATP binding"/>
    <property type="evidence" value="ECO:0007669"/>
    <property type="project" value="InterPro"/>
</dbReference>